<dbReference type="Proteomes" id="UP000001226">
    <property type="component" value="Chromosome"/>
</dbReference>
<keyword evidence="1" id="KW-0472">Membrane</keyword>
<dbReference type="AlphaFoldDB" id="B3H0X5"/>
<dbReference type="EMBL" id="CP001091">
    <property type="protein sequence ID" value="ACE61137.1"/>
    <property type="molecule type" value="Genomic_DNA"/>
</dbReference>
<dbReference type="HOGENOM" id="CLU_118968_1_0_6"/>
<dbReference type="RefSeq" id="WP_005620835.1">
    <property type="nucleotide sequence ID" value="NC_010939.1"/>
</dbReference>
<dbReference type="KEGG" id="apa:APP7_0485"/>
<reference evidence="3" key="1">
    <citation type="submission" date="2008-06" db="EMBL/GenBank/DDBJ databases">
        <title>Genome and proteome analysis of A. pleuropneumoniae serotype 7.</title>
        <authorList>
            <person name="Linke B."/>
            <person name="Buettner F."/>
            <person name="Martinez-Arias R."/>
            <person name="Goesmann A."/>
            <person name="Baltes N."/>
            <person name="Tegetmeyer H."/>
            <person name="Singh M."/>
            <person name="Gerlach G.F."/>
        </authorList>
    </citation>
    <scope>NUCLEOTIDE SEQUENCE [LARGE SCALE GENOMIC DNA]</scope>
    <source>
        <strain evidence="3">AP76</strain>
    </source>
</reference>
<feature type="transmembrane region" description="Helical" evidence="1">
    <location>
        <begin position="79"/>
        <end position="96"/>
    </location>
</feature>
<feature type="transmembrane region" description="Helical" evidence="1">
    <location>
        <begin position="23"/>
        <end position="41"/>
    </location>
</feature>
<evidence type="ECO:0000313" key="2">
    <source>
        <dbReference type="EMBL" id="ACE61137.1"/>
    </source>
</evidence>
<keyword evidence="1" id="KW-0812">Transmembrane</keyword>
<evidence type="ECO:0000313" key="3">
    <source>
        <dbReference type="Proteomes" id="UP000001226"/>
    </source>
</evidence>
<dbReference type="NCBIfam" id="TIGR01594">
    <property type="entry name" value="holin_lambda"/>
    <property type="match status" value="1"/>
</dbReference>
<protein>
    <recommendedName>
        <fullName evidence="4">Phage holin, lambda family</fullName>
    </recommendedName>
</protein>
<accession>B3H0X5</accession>
<evidence type="ECO:0008006" key="4">
    <source>
        <dbReference type="Google" id="ProtNLM"/>
    </source>
</evidence>
<name>B3H0X5_ACTP7</name>
<gene>
    <name evidence="2" type="ordered locus">APP7_0485</name>
</gene>
<keyword evidence="1" id="KW-1133">Transmembrane helix</keyword>
<dbReference type="Pfam" id="PF05106">
    <property type="entry name" value="Phage_holin_3_1"/>
    <property type="match status" value="1"/>
</dbReference>
<organism evidence="2 3">
    <name type="scientific">Actinobacillus pleuropneumoniae serotype 7 (strain AP76)</name>
    <dbReference type="NCBI Taxonomy" id="537457"/>
    <lineage>
        <taxon>Bacteria</taxon>
        <taxon>Pseudomonadati</taxon>
        <taxon>Pseudomonadota</taxon>
        <taxon>Gammaproteobacteria</taxon>
        <taxon>Pasteurellales</taxon>
        <taxon>Pasteurellaceae</taxon>
        <taxon>Actinobacillus</taxon>
    </lineage>
</organism>
<evidence type="ECO:0000256" key="1">
    <source>
        <dbReference type="SAM" id="Phobius"/>
    </source>
</evidence>
<proteinExistence type="predicted"/>
<sequence>MYKMPDKTPDVWAALFAYLHQNYNAITGFVMAFFMSMLRGFFLQQKITFRQRLLDGSICGALTLSSMSLLVYAGVGESLSTFVGGMLGFVGAEKIREFLFSLIRKKIDVNDVGFGKQNKVNDYDEFN</sequence>
<dbReference type="InterPro" id="IPR006481">
    <property type="entry name" value="Phage_lambda_GpS_holin"/>
</dbReference>